<sequence>MDEVLKAVKERRSIRSFLKKEIPDDIIKKVIEALIWAPSAGNLQARKFYFVKNKEIKTKLAQAALYQTFIADAPLVIVGCIDKNKIYPRYGERGVELYAIQDVACSITNAMLVAHENGVGSCWVGAFREEEVSRILNLPRYLRPVVILPLGYPAYAPSAPPRVSIHEALEFVE</sequence>
<evidence type="ECO:0000256" key="2">
    <source>
        <dbReference type="ARBA" id="ARBA00023002"/>
    </source>
</evidence>
<accession>A0AAU8H0G0</accession>
<keyword evidence="2" id="KW-0560">Oxidoreductase</keyword>
<protein>
    <submittedName>
        <fullName evidence="4">Nitroreductase family protein</fullName>
    </submittedName>
</protein>
<dbReference type="RefSeq" id="WP_353684805.1">
    <property type="nucleotide sequence ID" value="NZ_CP144373.1"/>
</dbReference>
<dbReference type="PANTHER" id="PTHR43673">
    <property type="entry name" value="NAD(P)H NITROREDUCTASE YDGI-RELATED"/>
    <property type="match status" value="1"/>
</dbReference>
<dbReference type="GO" id="GO:0016491">
    <property type="term" value="F:oxidoreductase activity"/>
    <property type="evidence" value="ECO:0007669"/>
    <property type="project" value="UniProtKB-KW"/>
</dbReference>
<dbReference type="InterPro" id="IPR029479">
    <property type="entry name" value="Nitroreductase"/>
</dbReference>
<name>A0AAU8H0G0_9BACT</name>
<evidence type="ECO:0000259" key="3">
    <source>
        <dbReference type="Pfam" id="PF00881"/>
    </source>
</evidence>
<dbReference type="EMBL" id="CP144373">
    <property type="protein sequence ID" value="XCH47282.1"/>
    <property type="molecule type" value="Genomic_DNA"/>
</dbReference>
<gene>
    <name evidence="4" type="ORF">V4D30_03160</name>
</gene>
<dbReference type="InterPro" id="IPR000415">
    <property type="entry name" value="Nitroreductase-like"/>
</dbReference>
<evidence type="ECO:0000313" key="4">
    <source>
        <dbReference type="EMBL" id="XCH47282.1"/>
    </source>
</evidence>
<feature type="domain" description="Nitroreductase" evidence="3">
    <location>
        <begin position="65"/>
        <end position="152"/>
    </location>
</feature>
<dbReference type="KEGG" id="taut:V4D30_03160"/>
<dbReference type="PANTHER" id="PTHR43673:SF10">
    <property type="entry name" value="NADH DEHYDROGENASE_NAD(P)H NITROREDUCTASE XCC3605-RELATED"/>
    <property type="match status" value="1"/>
</dbReference>
<reference evidence="4" key="1">
    <citation type="submission" date="2024-01" db="EMBL/GenBank/DDBJ databases">
        <title>The first autotrophic representatives of the genus Thermodesulfovibrio.</title>
        <authorList>
            <person name="Maltseva A.I."/>
            <person name="Elcheninov A.G."/>
            <person name="Kublanov I.V."/>
            <person name="Lebedinsky A.V."/>
            <person name="Frolov E.N."/>
        </authorList>
    </citation>
    <scope>NUCLEOTIDE SEQUENCE</scope>
    <source>
        <strain evidence="4">3907-1M</strain>
    </source>
</reference>
<organism evidence="4">
    <name type="scientific">Thermodesulfovibrio autotrophicus</name>
    <dbReference type="NCBI Taxonomy" id="3118333"/>
    <lineage>
        <taxon>Bacteria</taxon>
        <taxon>Pseudomonadati</taxon>
        <taxon>Nitrospirota</taxon>
        <taxon>Thermodesulfovibrionia</taxon>
        <taxon>Thermodesulfovibrionales</taxon>
        <taxon>Thermodesulfovibrionaceae</taxon>
        <taxon>Thermodesulfovibrio</taxon>
    </lineage>
</organism>
<dbReference type="Gene3D" id="3.40.109.10">
    <property type="entry name" value="NADH Oxidase"/>
    <property type="match status" value="1"/>
</dbReference>
<comment type="similarity">
    <text evidence="1">Belongs to the nitroreductase family.</text>
</comment>
<proteinExistence type="inferred from homology"/>
<dbReference type="Pfam" id="PF00881">
    <property type="entry name" value="Nitroreductase"/>
    <property type="match status" value="1"/>
</dbReference>
<dbReference type="AlphaFoldDB" id="A0AAU8H0G0"/>
<dbReference type="SUPFAM" id="SSF55469">
    <property type="entry name" value="FMN-dependent nitroreductase-like"/>
    <property type="match status" value="1"/>
</dbReference>
<evidence type="ECO:0000256" key="1">
    <source>
        <dbReference type="ARBA" id="ARBA00007118"/>
    </source>
</evidence>